<keyword evidence="3" id="KW-1185">Reference proteome</keyword>
<evidence type="ECO:0000313" key="2">
    <source>
        <dbReference type="EMBL" id="ARD21575.1"/>
    </source>
</evidence>
<evidence type="ECO:0008006" key="4">
    <source>
        <dbReference type="Google" id="ProtNLM"/>
    </source>
</evidence>
<name>A0ABN4YEU3_9GAMM</name>
<proteinExistence type="predicted"/>
<keyword evidence="1" id="KW-1133">Transmembrane helix</keyword>
<protein>
    <recommendedName>
        <fullName evidence="4">DUF4870 domain-containing protein</fullName>
    </recommendedName>
</protein>
<dbReference type="Proteomes" id="UP000191820">
    <property type="component" value="Chromosome"/>
</dbReference>
<gene>
    <name evidence="2" type="ORF">SJ2017_1250</name>
</gene>
<organism evidence="2 3">
    <name type="scientific">Shewanella japonica</name>
    <dbReference type="NCBI Taxonomy" id="93973"/>
    <lineage>
        <taxon>Bacteria</taxon>
        <taxon>Pseudomonadati</taxon>
        <taxon>Pseudomonadota</taxon>
        <taxon>Gammaproteobacteria</taxon>
        <taxon>Alteromonadales</taxon>
        <taxon>Shewanellaceae</taxon>
        <taxon>Shewanella</taxon>
    </lineage>
</organism>
<dbReference type="RefSeq" id="WP_055025613.1">
    <property type="nucleotide sequence ID" value="NZ_CANMJJ010000004.1"/>
</dbReference>
<reference evidence="2 3" key="1">
    <citation type="submission" date="2017-03" db="EMBL/GenBank/DDBJ databases">
        <title>Genome sequencing of Shewanella japonica KCTC 22435.</title>
        <authorList>
            <person name="Kim K.M."/>
        </authorList>
    </citation>
    <scope>NUCLEOTIDE SEQUENCE [LARGE SCALE GENOMIC DNA]</scope>
    <source>
        <strain evidence="2 3">KCTC 22435</strain>
    </source>
</reference>
<evidence type="ECO:0000256" key="1">
    <source>
        <dbReference type="SAM" id="Phobius"/>
    </source>
</evidence>
<accession>A0ABN4YEU3</accession>
<dbReference type="EMBL" id="CP020472">
    <property type="protein sequence ID" value="ARD21575.1"/>
    <property type="molecule type" value="Genomic_DNA"/>
</dbReference>
<keyword evidence="1" id="KW-0472">Membrane</keyword>
<evidence type="ECO:0000313" key="3">
    <source>
        <dbReference type="Proteomes" id="UP000191820"/>
    </source>
</evidence>
<keyword evidence="1" id="KW-0812">Transmembrane</keyword>
<sequence length="110" mass="12668">MTETEVYTAEDLSLGHFLYALMSAFPLFFLPVFFSLLINLSQTNIATHSLLSSHLRWQRNSITGLVTLLLIGYFIPLLWLSIPIFLAALTWFSYRIFKGWLGLNDSVNMY</sequence>
<feature type="transmembrane region" description="Helical" evidence="1">
    <location>
        <begin position="17"/>
        <end position="40"/>
    </location>
</feature>
<feature type="transmembrane region" description="Helical" evidence="1">
    <location>
        <begin position="61"/>
        <end position="94"/>
    </location>
</feature>